<feature type="domain" description="Peptidase M17 leucyl aminopeptidase N-terminal" evidence="6">
    <location>
        <begin position="45"/>
        <end position="128"/>
    </location>
</feature>
<dbReference type="InterPro" id="IPR000819">
    <property type="entry name" value="Peptidase_M17_C"/>
</dbReference>
<dbReference type="GO" id="GO:0030145">
    <property type="term" value="F:manganese ion binding"/>
    <property type="evidence" value="ECO:0007669"/>
    <property type="project" value="InterPro"/>
</dbReference>
<evidence type="ECO:0000256" key="1">
    <source>
        <dbReference type="ARBA" id="ARBA00009528"/>
    </source>
</evidence>
<reference evidence="7" key="1">
    <citation type="submission" date="2018-05" db="EMBL/GenBank/DDBJ databases">
        <authorList>
            <person name="Lanie J.A."/>
            <person name="Ng W.-L."/>
            <person name="Kazmierczak K.M."/>
            <person name="Andrzejewski T.M."/>
            <person name="Davidsen T.M."/>
            <person name="Wayne K.J."/>
            <person name="Tettelin H."/>
            <person name="Glass J.I."/>
            <person name="Rusch D."/>
            <person name="Podicherti R."/>
            <person name="Tsui H.-C.T."/>
            <person name="Winkler M.E."/>
        </authorList>
    </citation>
    <scope>NUCLEOTIDE SEQUENCE</scope>
</reference>
<comment type="similarity">
    <text evidence="1">Belongs to the peptidase M17 family.</text>
</comment>
<keyword evidence="3" id="KW-0645">Protease</keyword>
<dbReference type="InterPro" id="IPR008283">
    <property type="entry name" value="Peptidase_M17_N"/>
</dbReference>
<organism evidence="7">
    <name type="scientific">marine metagenome</name>
    <dbReference type="NCBI Taxonomy" id="408172"/>
    <lineage>
        <taxon>unclassified sequences</taxon>
        <taxon>metagenomes</taxon>
        <taxon>ecological metagenomes</taxon>
    </lineage>
</organism>
<dbReference type="GO" id="GO:0070006">
    <property type="term" value="F:metalloaminopeptidase activity"/>
    <property type="evidence" value="ECO:0007669"/>
    <property type="project" value="InterPro"/>
</dbReference>
<dbReference type="SUPFAM" id="SSF52949">
    <property type="entry name" value="Macro domain-like"/>
    <property type="match status" value="1"/>
</dbReference>
<dbReference type="PANTHER" id="PTHR11963:SF23">
    <property type="entry name" value="CYTOSOL AMINOPEPTIDASE"/>
    <property type="match status" value="1"/>
</dbReference>
<dbReference type="PRINTS" id="PR00481">
    <property type="entry name" value="LAMNOPPTDASE"/>
</dbReference>
<dbReference type="Pfam" id="PF00883">
    <property type="entry name" value="Peptidase_M17"/>
    <property type="match status" value="1"/>
</dbReference>
<dbReference type="GO" id="GO:0006508">
    <property type="term" value="P:proteolysis"/>
    <property type="evidence" value="ECO:0007669"/>
    <property type="project" value="UniProtKB-KW"/>
</dbReference>
<dbReference type="Pfam" id="PF02789">
    <property type="entry name" value="Peptidase_M17_N"/>
    <property type="match status" value="1"/>
</dbReference>
<evidence type="ECO:0000313" key="7">
    <source>
        <dbReference type="EMBL" id="SVB00282.1"/>
    </source>
</evidence>
<dbReference type="InterPro" id="IPR011356">
    <property type="entry name" value="Leucine_aapep/pepB"/>
</dbReference>
<dbReference type="Gene3D" id="3.40.630.10">
    <property type="entry name" value="Zn peptidases"/>
    <property type="match status" value="1"/>
</dbReference>
<dbReference type="Gene3D" id="3.40.220.10">
    <property type="entry name" value="Leucine Aminopeptidase, subunit E, domain 1"/>
    <property type="match status" value="1"/>
</dbReference>
<evidence type="ECO:0000256" key="4">
    <source>
        <dbReference type="ARBA" id="ARBA00022801"/>
    </source>
</evidence>
<dbReference type="GO" id="GO:0005737">
    <property type="term" value="C:cytoplasm"/>
    <property type="evidence" value="ECO:0007669"/>
    <property type="project" value="InterPro"/>
</dbReference>
<evidence type="ECO:0008006" key="8">
    <source>
        <dbReference type="Google" id="ProtNLM"/>
    </source>
</evidence>
<protein>
    <recommendedName>
        <fullName evidence="8">Cytosol aminopeptidase domain-containing protein</fullName>
    </recommendedName>
</protein>
<accession>A0A382AGN0</accession>
<evidence type="ECO:0000256" key="3">
    <source>
        <dbReference type="ARBA" id="ARBA00022670"/>
    </source>
</evidence>
<name>A0A382AGN0_9ZZZZ</name>
<dbReference type="AlphaFoldDB" id="A0A382AGN0"/>
<dbReference type="SUPFAM" id="SSF53187">
    <property type="entry name" value="Zn-dependent exopeptidases"/>
    <property type="match status" value="1"/>
</dbReference>
<evidence type="ECO:0000259" key="6">
    <source>
        <dbReference type="Pfam" id="PF02789"/>
    </source>
</evidence>
<dbReference type="PANTHER" id="PTHR11963">
    <property type="entry name" value="LEUCINE AMINOPEPTIDASE-RELATED"/>
    <property type="match status" value="1"/>
</dbReference>
<sequence>MPITFTTARRAPATAHVVAHGVTTEGFEDGSGLPDGVEAGALGRLGFEARAEQVQVLPSGERLVALVGLGSADEVSTDTVRRSAAALARATRKHRSLACDLAVASGLDAAAATQAVVEGIGLAAYRFGYTSKKAERGIERVSLVGSTAAGVRSAVGRGEAVVEGVSLARDLVNEPGGKLTAPEFANRVRRMARDKGITVKVLDEAAIKRARLGGLLGVNRGSERPPRFVELDYRPKGRAKGTIALVGKGLTFDAGGLSIKSGQGMMDMKMD</sequence>
<evidence type="ECO:0000256" key="2">
    <source>
        <dbReference type="ARBA" id="ARBA00022438"/>
    </source>
</evidence>
<feature type="non-terminal residue" evidence="7">
    <location>
        <position position="271"/>
    </location>
</feature>
<dbReference type="EMBL" id="UINC01025178">
    <property type="protein sequence ID" value="SVB00282.1"/>
    <property type="molecule type" value="Genomic_DNA"/>
</dbReference>
<evidence type="ECO:0000259" key="5">
    <source>
        <dbReference type="Pfam" id="PF00883"/>
    </source>
</evidence>
<gene>
    <name evidence="7" type="ORF">METZ01_LOCUS153136</name>
</gene>
<proteinExistence type="inferred from homology"/>
<keyword evidence="4" id="KW-0378">Hydrolase</keyword>
<dbReference type="InterPro" id="IPR043472">
    <property type="entry name" value="Macro_dom-like"/>
</dbReference>
<keyword evidence="2" id="KW-0031">Aminopeptidase</keyword>
<feature type="domain" description="Cytosol aminopeptidase" evidence="5">
    <location>
        <begin position="167"/>
        <end position="271"/>
    </location>
</feature>